<evidence type="ECO:0000313" key="2">
    <source>
        <dbReference type="Proteomes" id="UP000032142"/>
    </source>
</evidence>
<dbReference type="EMBL" id="JRRC01180862">
    <property type="protein sequence ID" value="KHG01287.1"/>
    <property type="molecule type" value="Genomic_DNA"/>
</dbReference>
<comment type="caution">
    <text evidence="1">The sequence shown here is derived from an EMBL/GenBank/DDBJ whole genome shotgun (WGS) entry which is preliminary data.</text>
</comment>
<gene>
    <name evidence="1" type="ORF">F383_21922</name>
</gene>
<dbReference type="AlphaFoldDB" id="A0A0B0MLS9"/>
<proteinExistence type="predicted"/>
<keyword evidence="2" id="KW-1185">Reference proteome</keyword>
<organism evidence="1 2">
    <name type="scientific">Gossypium arboreum</name>
    <name type="common">Tree cotton</name>
    <name type="synonym">Gossypium nanking</name>
    <dbReference type="NCBI Taxonomy" id="29729"/>
    <lineage>
        <taxon>Eukaryota</taxon>
        <taxon>Viridiplantae</taxon>
        <taxon>Streptophyta</taxon>
        <taxon>Embryophyta</taxon>
        <taxon>Tracheophyta</taxon>
        <taxon>Spermatophyta</taxon>
        <taxon>Magnoliopsida</taxon>
        <taxon>eudicotyledons</taxon>
        <taxon>Gunneridae</taxon>
        <taxon>Pentapetalae</taxon>
        <taxon>rosids</taxon>
        <taxon>malvids</taxon>
        <taxon>Malvales</taxon>
        <taxon>Malvaceae</taxon>
        <taxon>Malvoideae</taxon>
        <taxon>Gossypium</taxon>
    </lineage>
</organism>
<name>A0A0B0MLS9_GOSAR</name>
<accession>A0A0B0MLS9</accession>
<protein>
    <submittedName>
        <fullName evidence="1">Nardilysin</fullName>
    </submittedName>
</protein>
<dbReference type="Proteomes" id="UP000032142">
    <property type="component" value="Unassembled WGS sequence"/>
</dbReference>
<evidence type="ECO:0000313" key="1">
    <source>
        <dbReference type="EMBL" id="KHG01287.1"/>
    </source>
</evidence>
<sequence>MGADYNAEGRITIRFGVQQRAKPFPTLLLAGRTEKKTPDDVEAGRKGLSCETNLLVPL</sequence>
<reference evidence="2" key="1">
    <citation type="submission" date="2014-09" db="EMBL/GenBank/DDBJ databases">
        <authorList>
            <person name="Mudge J."/>
            <person name="Ramaraj T."/>
            <person name="Lindquist I.E."/>
            <person name="Bharti A.K."/>
            <person name="Sundararajan A."/>
            <person name="Cameron C.T."/>
            <person name="Woodward J.E."/>
            <person name="May G.D."/>
            <person name="Brubaker C."/>
            <person name="Broadhvest J."/>
            <person name="Wilkins T.A."/>
        </authorList>
    </citation>
    <scope>NUCLEOTIDE SEQUENCE</scope>
    <source>
        <strain evidence="2">cv. AKA8401</strain>
    </source>
</reference>